<protein>
    <submittedName>
        <fullName evidence="1">Uncharacterized protein</fullName>
    </submittedName>
</protein>
<reference evidence="1 2" key="1">
    <citation type="submission" date="2016-09" db="EMBL/GenBank/DDBJ databases">
        <title>Genomic Taxonomy of the Vibrionaceae.</title>
        <authorList>
            <person name="Gonzalez-Castillo A."/>
            <person name="Gomez-Gil B."/>
            <person name="Enciso-Ibarra K."/>
        </authorList>
    </citation>
    <scope>NUCLEOTIDE SEQUENCE [LARGE SCALE GENOMIC DNA]</scope>
    <source>
        <strain evidence="1 2">CAIM 703</strain>
    </source>
</reference>
<evidence type="ECO:0000313" key="2">
    <source>
        <dbReference type="Proteomes" id="UP000186313"/>
    </source>
</evidence>
<dbReference type="OrthoDB" id="6466965at2"/>
<dbReference type="EMBL" id="MJMJ01000002">
    <property type="protein sequence ID" value="OLQ92644.1"/>
    <property type="molecule type" value="Genomic_DNA"/>
</dbReference>
<gene>
    <name evidence="1" type="ORF">BIY22_15060</name>
</gene>
<organism evidence="1 2">
    <name type="scientific">Vibrio panuliri</name>
    <dbReference type="NCBI Taxonomy" id="1381081"/>
    <lineage>
        <taxon>Bacteria</taxon>
        <taxon>Pseudomonadati</taxon>
        <taxon>Pseudomonadota</taxon>
        <taxon>Gammaproteobacteria</taxon>
        <taxon>Vibrionales</taxon>
        <taxon>Vibrionaceae</taxon>
        <taxon>Vibrio</taxon>
    </lineage>
</organism>
<name>A0A1Q9HP66_9VIBR</name>
<sequence length="309" mass="34588">MSKLSKLKKYFSISDTAKYLSNALEEPVSVADIYELAIEGKLKISARLIDRAYAISTQLAEEDNKQPGGLIKLPDGKRLALNEQIQVIDGIWDLAMIGMELHSIKAHYQREISGPEPRVNSVPGFYVCRDGKVYRLVSSLPLSSREHVGEVLSDELENLLKTKGLTYQDLLDNDAASLLECMNDEELEEFTGLTFVLGLDDLAEHEFSPEELPLKPYSYQLVITTSEIGRLLDSLDESQDKPESSRERNNKLVLIGALLEELNIDPNIRGVTSAVQALLDLRGVSFSDDYIRETLKQVVIAMESKRNKS</sequence>
<comment type="caution">
    <text evidence="1">The sequence shown here is derived from an EMBL/GenBank/DDBJ whole genome shotgun (WGS) entry which is preliminary data.</text>
</comment>
<dbReference type="Proteomes" id="UP000186313">
    <property type="component" value="Unassembled WGS sequence"/>
</dbReference>
<dbReference type="RefSeq" id="WP_075706298.1">
    <property type="nucleotide sequence ID" value="NZ_MJMJ01000002.1"/>
</dbReference>
<accession>A0A1Q9HP66</accession>
<proteinExistence type="predicted"/>
<dbReference type="AlphaFoldDB" id="A0A1Q9HP66"/>
<evidence type="ECO:0000313" key="1">
    <source>
        <dbReference type="EMBL" id="OLQ92644.1"/>
    </source>
</evidence>